<protein>
    <submittedName>
        <fullName evidence="1">Uncharacterized protein</fullName>
    </submittedName>
</protein>
<dbReference type="OrthoDB" id="10060908at2759"/>
<sequence>MPIGQRKLLLRAAEITFQKDISAEKVDMAVGKHGGNQQEDGYIQAVLQHLALSQKQHEQSPDPVGISYNPNANSLNTVNSNISWQDPLIYLNSANIDCKIVYNDISDFVSYDIGGTSMSEERLISDTSGWQATKSLSLCQWLRANLSIIYKLLSTGELTERIPQTPKTAQF</sequence>
<dbReference type="EMBL" id="CACVKT020001113">
    <property type="protein sequence ID" value="CAC5365269.1"/>
    <property type="molecule type" value="Genomic_DNA"/>
</dbReference>
<organism evidence="1 2">
    <name type="scientific">Mytilus coruscus</name>
    <name type="common">Sea mussel</name>
    <dbReference type="NCBI Taxonomy" id="42192"/>
    <lineage>
        <taxon>Eukaryota</taxon>
        <taxon>Metazoa</taxon>
        <taxon>Spiralia</taxon>
        <taxon>Lophotrochozoa</taxon>
        <taxon>Mollusca</taxon>
        <taxon>Bivalvia</taxon>
        <taxon>Autobranchia</taxon>
        <taxon>Pteriomorphia</taxon>
        <taxon>Mytilida</taxon>
        <taxon>Mytiloidea</taxon>
        <taxon>Mytilidae</taxon>
        <taxon>Mytilinae</taxon>
        <taxon>Mytilus</taxon>
    </lineage>
</organism>
<dbReference type="Proteomes" id="UP000507470">
    <property type="component" value="Unassembled WGS sequence"/>
</dbReference>
<gene>
    <name evidence="1" type="ORF">MCOR_6009</name>
</gene>
<name>A0A6J8ACC3_MYTCO</name>
<reference evidence="1 2" key="1">
    <citation type="submission" date="2020-06" db="EMBL/GenBank/DDBJ databases">
        <authorList>
            <person name="Li R."/>
            <person name="Bekaert M."/>
        </authorList>
    </citation>
    <scope>NUCLEOTIDE SEQUENCE [LARGE SCALE GENOMIC DNA]</scope>
    <source>
        <strain evidence="2">wild</strain>
    </source>
</reference>
<proteinExistence type="predicted"/>
<evidence type="ECO:0000313" key="1">
    <source>
        <dbReference type="EMBL" id="CAC5365269.1"/>
    </source>
</evidence>
<evidence type="ECO:0000313" key="2">
    <source>
        <dbReference type="Proteomes" id="UP000507470"/>
    </source>
</evidence>
<accession>A0A6J8ACC3</accession>
<dbReference type="AlphaFoldDB" id="A0A6J8ACC3"/>
<keyword evidence="2" id="KW-1185">Reference proteome</keyword>